<evidence type="ECO:0000313" key="1">
    <source>
        <dbReference type="EMBL" id="KAJ0045027.1"/>
    </source>
</evidence>
<comment type="caution">
    <text evidence="1">The sequence shown here is derived from an EMBL/GenBank/DDBJ whole genome shotgun (WGS) entry which is preliminary data.</text>
</comment>
<reference evidence="2" key="1">
    <citation type="journal article" date="2023" name="G3 (Bethesda)">
        <title>Genome assembly and association tests identify interacting loci associated with vigor, precocity, and sex in interspecific pistachio rootstocks.</title>
        <authorList>
            <person name="Palmer W."/>
            <person name="Jacygrad E."/>
            <person name="Sagayaradj S."/>
            <person name="Cavanaugh K."/>
            <person name="Han R."/>
            <person name="Bertier L."/>
            <person name="Beede B."/>
            <person name="Kafkas S."/>
            <person name="Golino D."/>
            <person name="Preece J."/>
            <person name="Michelmore R."/>
        </authorList>
    </citation>
    <scope>NUCLEOTIDE SEQUENCE [LARGE SCALE GENOMIC DNA]</scope>
</reference>
<protein>
    <submittedName>
        <fullName evidence="1">Uncharacterized protein</fullName>
    </submittedName>
</protein>
<sequence length="68" mass="7364">MAGEVAGNTKRRRELCLPGSLLLDFGGCRGRRIAAVATESVWIVFFSLVYTTSGVTMMSSFTMTRNAA</sequence>
<name>A0ACC0Z436_9ROSI</name>
<dbReference type="Proteomes" id="UP001163603">
    <property type="component" value="Chromosome 3"/>
</dbReference>
<organism evidence="1 2">
    <name type="scientific">Pistacia integerrima</name>
    <dbReference type="NCBI Taxonomy" id="434235"/>
    <lineage>
        <taxon>Eukaryota</taxon>
        <taxon>Viridiplantae</taxon>
        <taxon>Streptophyta</taxon>
        <taxon>Embryophyta</taxon>
        <taxon>Tracheophyta</taxon>
        <taxon>Spermatophyta</taxon>
        <taxon>Magnoliopsida</taxon>
        <taxon>eudicotyledons</taxon>
        <taxon>Gunneridae</taxon>
        <taxon>Pentapetalae</taxon>
        <taxon>rosids</taxon>
        <taxon>malvids</taxon>
        <taxon>Sapindales</taxon>
        <taxon>Anacardiaceae</taxon>
        <taxon>Pistacia</taxon>
    </lineage>
</organism>
<accession>A0ACC0Z436</accession>
<evidence type="ECO:0000313" key="2">
    <source>
        <dbReference type="Proteomes" id="UP001163603"/>
    </source>
</evidence>
<dbReference type="EMBL" id="CM047738">
    <property type="protein sequence ID" value="KAJ0045027.1"/>
    <property type="molecule type" value="Genomic_DNA"/>
</dbReference>
<gene>
    <name evidence="1" type="ORF">Pint_04137</name>
</gene>
<keyword evidence="2" id="KW-1185">Reference proteome</keyword>
<proteinExistence type="predicted"/>